<keyword evidence="3" id="KW-1185">Reference proteome</keyword>
<evidence type="ECO:0000313" key="2">
    <source>
        <dbReference type="EMBL" id="WMS87621.1"/>
    </source>
</evidence>
<keyword evidence="1" id="KW-0812">Transmembrane</keyword>
<dbReference type="RefSeq" id="WP_309202761.1">
    <property type="nucleotide sequence ID" value="NZ_CP133548.1"/>
</dbReference>
<dbReference type="EMBL" id="CP133548">
    <property type="protein sequence ID" value="WMS87621.1"/>
    <property type="molecule type" value="Genomic_DNA"/>
</dbReference>
<gene>
    <name evidence="2" type="ORF">Q9312_01540</name>
</gene>
<dbReference type="Proteomes" id="UP001239782">
    <property type="component" value="Chromosome"/>
</dbReference>
<accession>A0AA51RTW5</accession>
<proteinExistence type="predicted"/>
<name>A0AA51RTW5_9GAMM</name>
<feature type="transmembrane region" description="Helical" evidence="1">
    <location>
        <begin position="189"/>
        <end position="207"/>
    </location>
</feature>
<sequence>MLSSFINDMVEGMCLSETESQSEKLIPILQENGFLPDTLDESLEVEELPEQIALHAPKKILTFDCECIENPEDYAGLFIHFVTHADLNDKVSEIRSSYNYDNEQASLSCIIDGKKHSKTWKQSSDWVAEEYFEFVNQLFGKYFKINFVSLPAVDQCLELIILDTENSKIAQVFFDRVGGKIDPDEESGYRILLTIIFSIIGLIITTLVGWYFFGFWISFGISIGFWVIFALVKAIRIVNAQEAQEEFEKELQENPEMIGKLAVEFMEELKKQK</sequence>
<dbReference type="KEGG" id="plei:Q9312_01540"/>
<dbReference type="AlphaFoldDB" id="A0AA51RTW5"/>
<feature type="transmembrane region" description="Helical" evidence="1">
    <location>
        <begin position="213"/>
        <end position="232"/>
    </location>
</feature>
<reference evidence="2 3" key="1">
    <citation type="submission" date="2023-08" db="EMBL/GenBank/DDBJ databases">
        <title>Pleionea litopenaei sp. nov., isolated from stomach of juvenile Litopenaeus vannamei.</title>
        <authorList>
            <person name="Rho A.M."/>
            <person name="Hwang C.Y."/>
        </authorList>
    </citation>
    <scope>NUCLEOTIDE SEQUENCE [LARGE SCALE GENOMIC DNA]</scope>
    <source>
        <strain evidence="2 3">HL-JVS1</strain>
    </source>
</reference>
<organism evidence="2 3">
    <name type="scientific">Pleionea litopenaei</name>
    <dbReference type="NCBI Taxonomy" id="3070815"/>
    <lineage>
        <taxon>Bacteria</taxon>
        <taxon>Pseudomonadati</taxon>
        <taxon>Pseudomonadota</taxon>
        <taxon>Gammaproteobacteria</taxon>
        <taxon>Oceanospirillales</taxon>
        <taxon>Pleioneaceae</taxon>
        <taxon>Pleionea</taxon>
    </lineage>
</organism>
<keyword evidence="1" id="KW-0472">Membrane</keyword>
<keyword evidence="1" id="KW-1133">Transmembrane helix</keyword>
<protein>
    <submittedName>
        <fullName evidence="2">Uncharacterized protein</fullName>
    </submittedName>
</protein>
<evidence type="ECO:0000256" key="1">
    <source>
        <dbReference type="SAM" id="Phobius"/>
    </source>
</evidence>
<evidence type="ECO:0000313" key="3">
    <source>
        <dbReference type="Proteomes" id="UP001239782"/>
    </source>
</evidence>